<dbReference type="HOGENOM" id="CLU_815750_0_0_9"/>
<dbReference type="eggNOG" id="ENOG50327N0">
    <property type="taxonomic scope" value="Bacteria"/>
</dbReference>
<evidence type="ECO:0008006" key="3">
    <source>
        <dbReference type="Google" id="ProtNLM"/>
    </source>
</evidence>
<dbReference type="EMBL" id="ACIP02000002">
    <property type="protein sequence ID" value="EEP28519.1"/>
    <property type="molecule type" value="Genomic_DNA"/>
</dbReference>
<keyword evidence="2" id="KW-1185">Reference proteome</keyword>
<sequence>MAGGRKILILLLALVFAGTSTACYLYVDGKPLTTEEVNRQLAERYGAGNYQLKQLDRDHWQVALPQYAGLHYTVTSVIHRGGVVPVPQHSQEENRMEALGRLLAPRYFTADEMKEISYASGFGGGGMTVEVLSDFSDEAKIADLQKRVEALCRDMKENYAPLAKDAHVTLTVKSDAAATGQEYGVESPKLIRWTSDRGNGRLIGSYLDSLYGTGNYSYEETEDFGSGKEIYQVRLKRAPEQEFHLYVQSDWFGFRKTIWDTRYRDICDLIDYNTFPLGIERAHISPDFNRRGCRVSVSYLAYGRERVPDIINLHREASEYIRKYAAIIYADQTDGGSKQVPIFSTSISVDL</sequence>
<accession>C4GBM6</accession>
<protein>
    <recommendedName>
        <fullName evidence="3">Lipoprotein</fullName>
    </recommendedName>
</protein>
<evidence type="ECO:0000313" key="1">
    <source>
        <dbReference type="EMBL" id="EEP28519.1"/>
    </source>
</evidence>
<dbReference type="Proteomes" id="UP000003494">
    <property type="component" value="Unassembled WGS sequence"/>
</dbReference>
<comment type="caution">
    <text evidence="1">The sequence shown here is derived from an EMBL/GenBank/DDBJ whole genome shotgun (WGS) entry which is preliminary data.</text>
</comment>
<organism evidence="1 2">
    <name type="scientific">Shuttleworthella satelles DSM 14600</name>
    <dbReference type="NCBI Taxonomy" id="626523"/>
    <lineage>
        <taxon>Bacteria</taxon>
        <taxon>Bacillati</taxon>
        <taxon>Bacillota</taxon>
        <taxon>Clostridia</taxon>
        <taxon>Lachnospirales</taxon>
        <taxon>Lachnospiraceae</taxon>
        <taxon>Shuttleworthella</taxon>
    </lineage>
</organism>
<dbReference type="AlphaFoldDB" id="C4GBM6"/>
<gene>
    <name evidence="1" type="ORF">GCWU000342_01329</name>
</gene>
<reference evidence="1" key="1">
    <citation type="submission" date="2009-04" db="EMBL/GenBank/DDBJ databases">
        <authorList>
            <person name="Weinstock G."/>
            <person name="Sodergren E."/>
            <person name="Clifton S."/>
            <person name="Fulton L."/>
            <person name="Fulton B."/>
            <person name="Courtney L."/>
            <person name="Fronick C."/>
            <person name="Harrison M."/>
            <person name="Strong C."/>
            <person name="Farmer C."/>
            <person name="Delahaunty K."/>
            <person name="Markovic C."/>
            <person name="Hall O."/>
            <person name="Minx P."/>
            <person name="Tomlinson C."/>
            <person name="Mitreva M."/>
            <person name="Nelson J."/>
            <person name="Hou S."/>
            <person name="Wollam A."/>
            <person name="Pepin K.H."/>
            <person name="Johnson M."/>
            <person name="Bhonagiri V."/>
            <person name="Nash W.E."/>
            <person name="Warren W."/>
            <person name="Chinwalla A."/>
            <person name="Mardis E.R."/>
            <person name="Wilson R.K."/>
        </authorList>
    </citation>
    <scope>NUCLEOTIDE SEQUENCE [LARGE SCALE GENOMIC DNA]</scope>
    <source>
        <strain evidence="1">DSM 14600</strain>
    </source>
</reference>
<evidence type="ECO:0000313" key="2">
    <source>
        <dbReference type="Proteomes" id="UP000003494"/>
    </source>
</evidence>
<proteinExistence type="predicted"/>
<dbReference type="RefSeq" id="WP_006906337.1">
    <property type="nucleotide sequence ID" value="NZ_GG665866.1"/>
</dbReference>
<dbReference type="PROSITE" id="PS51257">
    <property type="entry name" value="PROKAR_LIPOPROTEIN"/>
    <property type="match status" value="1"/>
</dbReference>
<dbReference type="STRING" id="626523.GCWU000342_01329"/>
<name>C4GBM6_9FIRM</name>